<feature type="compositionally biased region" description="Polar residues" evidence="1">
    <location>
        <begin position="10"/>
        <end position="25"/>
    </location>
</feature>
<organism evidence="2 3">
    <name type="scientific">Klebsiella pneumoniae</name>
    <dbReference type="NCBI Taxonomy" id="573"/>
    <lineage>
        <taxon>Bacteria</taxon>
        <taxon>Pseudomonadati</taxon>
        <taxon>Pseudomonadota</taxon>
        <taxon>Gammaproteobacteria</taxon>
        <taxon>Enterobacterales</taxon>
        <taxon>Enterobacteriaceae</taxon>
        <taxon>Klebsiella/Raoultella group</taxon>
        <taxon>Klebsiella</taxon>
        <taxon>Klebsiella pneumoniae complex</taxon>
    </lineage>
</organism>
<dbReference type="EMBL" id="UAWQ01000017">
    <property type="protein sequence ID" value="SQC44432.1"/>
    <property type="molecule type" value="Genomic_DNA"/>
</dbReference>
<evidence type="ECO:0000313" key="2">
    <source>
        <dbReference type="EMBL" id="SQC44432.1"/>
    </source>
</evidence>
<name>A0A2X3EK88_KLEPN</name>
<evidence type="ECO:0000313" key="3">
    <source>
        <dbReference type="Proteomes" id="UP000251721"/>
    </source>
</evidence>
<proteinExistence type="predicted"/>
<dbReference type="AlphaFoldDB" id="A0A2X3EK88"/>
<reference evidence="2 3" key="1">
    <citation type="submission" date="2018-06" db="EMBL/GenBank/DDBJ databases">
        <authorList>
            <consortium name="Pathogen Informatics"/>
            <person name="Doyle S."/>
        </authorList>
    </citation>
    <scope>NUCLEOTIDE SEQUENCE [LARGE SCALE GENOMIC DNA]</scope>
    <source>
        <strain evidence="2 3">NCTC13465</strain>
    </source>
</reference>
<gene>
    <name evidence="2" type="ORF">NCTC13465_02949</name>
</gene>
<evidence type="ECO:0000256" key="1">
    <source>
        <dbReference type="SAM" id="MobiDB-lite"/>
    </source>
</evidence>
<feature type="region of interest" description="Disordered" evidence="1">
    <location>
        <begin position="1"/>
        <end position="81"/>
    </location>
</feature>
<accession>A0A2X3EK88</accession>
<protein>
    <submittedName>
        <fullName evidence="2">Uncharacterized protein</fullName>
    </submittedName>
</protein>
<dbReference type="Proteomes" id="UP000251721">
    <property type="component" value="Unassembled WGS sequence"/>
</dbReference>
<sequence>MVQLEAGSAFWNSSRPIGSQASGLTGRSRAISGLNMRAKNSERPIKNPSGMPASAARPKPTATRCREASTFQPMPMSLGPS</sequence>